<dbReference type="SUPFAM" id="SSF55781">
    <property type="entry name" value="GAF domain-like"/>
    <property type="match status" value="1"/>
</dbReference>
<dbReference type="SUPFAM" id="SSF109604">
    <property type="entry name" value="HD-domain/PDEase-like"/>
    <property type="match status" value="1"/>
</dbReference>
<gene>
    <name evidence="3" type="ORF">ENV62_01385</name>
</gene>
<dbReference type="Gene3D" id="3.30.450.40">
    <property type="match status" value="1"/>
</dbReference>
<dbReference type="CDD" id="cd00077">
    <property type="entry name" value="HDc"/>
    <property type="match status" value="1"/>
</dbReference>
<organism evidence="3">
    <name type="scientific">Desulfobacca acetoxidans</name>
    <dbReference type="NCBI Taxonomy" id="60893"/>
    <lineage>
        <taxon>Bacteria</taxon>
        <taxon>Pseudomonadati</taxon>
        <taxon>Thermodesulfobacteriota</taxon>
        <taxon>Desulfobaccia</taxon>
        <taxon>Desulfobaccales</taxon>
        <taxon>Desulfobaccaceae</taxon>
        <taxon>Desulfobacca</taxon>
    </lineage>
</organism>
<feature type="domain" description="HD-GYP" evidence="2">
    <location>
        <begin position="169"/>
        <end position="359"/>
    </location>
</feature>
<proteinExistence type="predicted"/>
<dbReference type="EMBL" id="DTHB01000016">
    <property type="protein sequence ID" value="HGB13881.1"/>
    <property type="molecule type" value="Genomic_DNA"/>
</dbReference>
<feature type="domain" description="HD" evidence="1">
    <location>
        <begin position="191"/>
        <end position="313"/>
    </location>
</feature>
<name>A0A7C3SHV1_9BACT</name>
<dbReference type="PROSITE" id="PS51831">
    <property type="entry name" value="HD"/>
    <property type="match status" value="1"/>
</dbReference>
<dbReference type="AlphaFoldDB" id="A0A7C3SHV1"/>
<dbReference type="SMART" id="SM00471">
    <property type="entry name" value="HDc"/>
    <property type="match status" value="1"/>
</dbReference>
<reference evidence="3" key="1">
    <citation type="journal article" date="2020" name="mSystems">
        <title>Genome- and Community-Level Interaction Insights into Carbon Utilization and Element Cycling Functions of Hydrothermarchaeota in Hydrothermal Sediment.</title>
        <authorList>
            <person name="Zhou Z."/>
            <person name="Liu Y."/>
            <person name="Xu W."/>
            <person name="Pan J."/>
            <person name="Luo Z.H."/>
            <person name="Li M."/>
        </authorList>
    </citation>
    <scope>NUCLEOTIDE SEQUENCE [LARGE SCALE GENOMIC DNA]</scope>
    <source>
        <strain evidence="3">SpSt-776</strain>
    </source>
</reference>
<dbReference type="InterPro" id="IPR006674">
    <property type="entry name" value="HD_domain"/>
</dbReference>
<evidence type="ECO:0000259" key="1">
    <source>
        <dbReference type="PROSITE" id="PS51831"/>
    </source>
</evidence>
<dbReference type="Pfam" id="PF13487">
    <property type="entry name" value="HD_5"/>
    <property type="match status" value="1"/>
</dbReference>
<dbReference type="NCBIfam" id="TIGR00277">
    <property type="entry name" value="HDIG"/>
    <property type="match status" value="1"/>
</dbReference>
<protein>
    <submittedName>
        <fullName evidence="3">HD domain-containing protein</fullName>
    </submittedName>
</protein>
<dbReference type="SMART" id="SM00065">
    <property type="entry name" value="GAF"/>
    <property type="match status" value="1"/>
</dbReference>
<comment type="caution">
    <text evidence="3">The sequence shown here is derived from an EMBL/GenBank/DDBJ whole genome shotgun (WGS) entry which is preliminary data.</text>
</comment>
<dbReference type="PROSITE" id="PS51832">
    <property type="entry name" value="HD_GYP"/>
    <property type="match status" value="1"/>
</dbReference>
<accession>A0A7C3SHV1</accession>
<evidence type="ECO:0000313" key="3">
    <source>
        <dbReference type="EMBL" id="HGB13881.1"/>
    </source>
</evidence>
<dbReference type="Gene3D" id="1.10.3210.10">
    <property type="entry name" value="Hypothetical protein af1432"/>
    <property type="match status" value="1"/>
</dbReference>
<dbReference type="InterPro" id="IPR037522">
    <property type="entry name" value="HD_GYP_dom"/>
</dbReference>
<evidence type="ECO:0000259" key="2">
    <source>
        <dbReference type="PROSITE" id="PS51832"/>
    </source>
</evidence>
<dbReference type="PANTHER" id="PTHR43155:SF2">
    <property type="entry name" value="CYCLIC DI-GMP PHOSPHODIESTERASE PA4108"/>
    <property type="match status" value="1"/>
</dbReference>
<dbReference type="Pfam" id="PF01590">
    <property type="entry name" value="GAF"/>
    <property type="match status" value="1"/>
</dbReference>
<dbReference type="InterPro" id="IPR003607">
    <property type="entry name" value="HD/PDEase_dom"/>
</dbReference>
<dbReference type="InterPro" id="IPR006675">
    <property type="entry name" value="HDIG_dom"/>
</dbReference>
<sequence length="359" mass="39972">MPKKIEKEVFELLGLINSSLDLEVVLNNALRCAERFMAAEASSLFLIDEKRGDLYFHLARGEAAEKIKHFRLKIGQGVAGWVAQTGEPLIVAEAHLDPRFDPQVDTFSGFQTRSILCVPLKRKGQVTGVVQVLNKRDGRGFDSHDQELLTMLADHIAIALENAKCYQGVEEVLEQVVVTLSMTTEIRDPYTAGHQRRVAELATALARELGLSEDEVKCLRISGLLHDIGKMVVPAEILSKPGKLSELELGLIKTHSQAGYDILKGVKFPWDIATIVLHHHEHLDGSGYPAGLQGEEIMPEARLLAVADAVEAMASHRPYRPGLGLDKALEELHRRRNVWYEGRVVDACLRLFEKGFHWA</sequence>
<dbReference type="PANTHER" id="PTHR43155">
    <property type="entry name" value="CYCLIC DI-GMP PHOSPHODIESTERASE PA4108-RELATED"/>
    <property type="match status" value="1"/>
</dbReference>
<dbReference type="InterPro" id="IPR029016">
    <property type="entry name" value="GAF-like_dom_sf"/>
</dbReference>
<dbReference type="InterPro" id="IPR003018">
    <property type="entry name" value="GAF"/>
</dbReference>